<keyword evidence="4 6" id="KW-0472">Membrane</keyword>
<evidence type="ECO:0000256" key="3">
    <source>
        <dbReference type="ARBA" id="ARBA00022989"/>
    </source>
</evidence>
<keyword evidence="2 6" id="KW-0812">Transmembrane</keyword>
<accession>Q54H28</accession>
<dbReference type="InterPro" id="IPR049453">
    <property type="entry name" value="Memb_transporter_dom"/>
</dbReference>
<dbReference type="GeneID" id="8627302"/>
<dbReference type="SMR" id="Q54H28"/>
<evidence type="ECO:0000313" key="8">
    <source>
        <dbReference type="EMBL" id="EAL62582.1"/>
    </source>
</evidence>
<dbReference type="PANTHER" id="PTHR47804">
    <property type="entry name" value="60S RIBOSOMAL PROTEIN L19"/>
    <property type="match status" value="1"/>
</dbReference>
<feature type="domain" description="Integral membrane bound transporter" evidence="7">
    <location>
        <begin position="650"/>
        <end position="781"/>
    </location>
</feature>
<feature type="transmembrane region" description="Helical" evidence="6">
    <location>
        <begin position="685"/>
        <end position="704"/>
    </location>
</feature>
<feature type="transmembrane region" description="Helical" evidence="6">
    <location>
        <begin position="142"/>
        <end position="162"/>
    </location>
</feature>
<feature type="transmembrane region" description="Helical" evidence="6">
    <location>
        <begin position="710"/>
        <end position="730"/>
    </location>
</feature>
<sequence length="1116" mass="131617">MKLFNHFINNTVFLYLQRKERIYYLNYIFFALVLAFAYSVGLIFLVINSFRIFYRNLETLWISILSIFVLSCTDNYYQVFKDSCKHILAIFLGGVVSIASISMVGRSVWPNVFINIVFFFISSGLFLTSNFFSFLHAKNMFITYYFMVWLLHYPSPIGDYFYSPVPQLKFLSVACVSLGVCMFTCLILRYSFATDLFQQTSNQILRQSSEFLKVLGKDLNLLIIKSINSDRNDYSIQEEEFYNKIRNNLFQDIPMDQLVCNRLLANQKKSTLDDLQFIYYEYSRLLNRLGCVLKQSKKEIWSQDLFIHLDNLQILFERNHKKLYALRFGLCDDFPNEICKRIIIPLLPYIEILLKECNYIFNVMSKQLSLRLTHDSNNKIFENWFNNYHNNSNHNNIFDKPINETNINLHNINNNKHNNNNNNNNNEDIQLNYSSSSTTTNCDSSSSCCSSCNTINNFKCLNLILNENKDNFRINSMEWYQLEINKSFETIDKTVLKMQDIQNKILDLNFLIDQNYRDILSRVSFFIRGFEKFSVEQKTLSSQVFLLSYHLSLTRQYPQEVKIFYGVINSIKSYFKNYNQNKLIEKLNKKKEIEQFPPPILQIKFTKKEKINKLIDYFIFKRILFNWLFSLKYSLASSILAVVVYELTLHSKFIFFRNMEWIPIIFIVSSSPITGAIANQTVLRIIGSIFGGFMGYAALVLMCLPNTRVGQAFIFIGFSFFTIALSFLIVKQQPFEKLVIYIVFGYSVVTQFQYEAWTHDIIPTILRICHICIGLLFVAIVGYILPYYDYRQLEKNLYQLPFGIIKTFTFLMSFSFINSSEQIINNDDDDDTNEDLSSNYSLNSSNESNYSNNIEQQQVWKKDNIIPNISKQGLSFQQYRFLLSKVYIELRTNFPIQRTLLMDAQFELTFRQSKYERIEHIFISIQQLHNIFGALDFIVSESNQISLQCIGNTVKDKLFLLLVELNITSQYLYNIASFEKDRFRVDQRKPIDRDNSLLICNDLINTIRERIDIGNLSILKIQHLNAIIFILNQFITQYNLVFNLLYDFIKRVNIKKIKTNNYNITKPNEIQNLEDINYHCVVGEDIKDRFYTCKKNKRAFVLVYKQKGLKQKKKKK</sequence>
<evidence type="ECO:0000256" key="4">
    <source>
        <dbReference type="ARBA" id="ARBA00023136"/>
    </source>
</evidence>
<feature type="transmembrane region" description="Helical" evidence="6">
    <location>
        <begin position="737"/>
        <end position="753"/>
    </location>
</feature>
<evidence type="ECO:0000256" key="1">
    <source>
        <dbReference type="ARBA" id="ARBA00004141"/>
    </source>
</evidence>
<feature type="transmembrane region" description="Helical" evidence="6">
    <location>
        <begin position="59"/>
        <end position="80"/>
    </location>
</feature>
<dbReference type="PhylomeDB" id="Q54H28"/>
<dbReference type="AlphaFoldDB" id="Q54H28"/>
<dbReference type="eggNOG" id="ENOG502RC4C">
    <property type="taxonomic scope" value="Eukaryota"/>
</dbReference>
<evidence type="ECO:0000256" key="6">
    <source>
        <dbReference type="SAM" id="Phobius"/>
    </source>
</evidence>
<dbReference type="InterPro" id="IPR052430">
    <property type="entry name" value="IVT-Associated"/>
</dbReference>
<evidence type="ECO:0000256" key="5">
    <source>
        <dbReference type="SAM" id="MobiDB-lite"/>
    </source>
</evidence>
<dbReference type="FunCoup" id="Q54H28">
    <property type="interactions" value="877"/>
</dbReference>
<feature type="transmembrane region" description="Helical" evidence="6">
    <location>
        <begin position="24"/>
        <end position="47"/>
    </location>
</feature>
<protein>
    <recommendedName>
        <fullName evidence="7">Integral membrane bound transporter domain-containing protein</fullName>
    </recommendedName>
</protein>
<feature type="transmembrane region" description="Helical" evidence="6">
    <location>
        <begin position="112"/>
        <end position="135"/>
    </location>
</feature>
<feature type="transmembrane region" description="Helical" evidence="6">
    <location>
        <begin position="661"/>
        <end position="678"/>
    </location>
</feature>
<dbReference type="Pfam" id="PF13515">
    <property type="entry name" value="FUSC_2"/>
    <property type="match status" value="1"/>
</dbReference>
<feature type="transmembrane region" description="Helical" evidence="6">
    <location>
        <begin position="765"/>
        <end position="785"/>
    </location>
</feature>
<keyword evidence="3 6" id="KW-1133">Transmembrane helix</keyword>
<dbReference type="RefSeq" id="XP_636090.1">
    <property type="nucleotide sequence ID" value="XM_630998.1"/>
</dbReference>
<evidence type="ECO:0000259" key="7">
    <source>
        <dbReference type="Pfam" id="PF13515"/>
    </source>
</evidence>
<dbReference type="InParanoid" id="Q54H28"/>
<feature type="transmembrane region" description="Helical" evidence="6">
    <location>
        <begin position="87"/>
        <end position="106"/>
    </location>
</feature>
<reference evidence="8 9" key="1">
    <citation type="journal article" date="2005" name="Nature">
        <title>The genome of the social amoeba Dictyostelium discoideum.</title>
        <authorList>
            <consortium name="The Dictyostelium discoideum Sequencing Consortium"/>
            <person name="Eichinger L."/>
            <person name="Pachebat J.A."/>
            <person name="Glockner G."/>
            <person name="Rajandream M.A."/>
            <person name="Sucgang R."/>
            <person name="Berriman M."/>
            <person name="Song J."/>
            <person name="Olsen R."/>
            <person name="Szafranski K."/>
            <person name="Xu Q."/>
            <person name="Tunggal B."/>
            <person name="Kummerfeld S."/>
            <person name="Madera M."/>
            <person name="Konfortov B.A."/>
            <person name="Rivero F."/>
            <person name="Bankier A.T."/>
            <person name="Lehmann R."/>
            <person name="Hamlin N."/>
            <person name="Davies R."/>
            <person name="Gaudet P."/>
            <person name="Fey P."/>
            <person name="Pilcher K."/>
            <person name="Chen G."/>
            <person name="Saunders D."/>
            <person name="Sodergren E."/>
            <person name="Davis P."/>
            <person name="Kerhornou A."/>
            <person name="Nie X."/>
            <person name="Hall N."/>
            <person name="Anjard C."/>
            <person name="Hemphill L."/>
            <person name="Bason N."/>
            <person name="Farbrother P."/>
            <person name="Desany B."/>
            <person name="Just E."/>
            <person name="Morio T."/>
            <person name="Rost R."/>
            <person name="Churcher C."/>
            <person name="Cooper J."/>
            <person name="Haydock S."/>
            <person name="van Driessche N."/>
            <person name="Cronin A."/>
            <person name="Goodhead I."/>
            <person name="Muzny D."/>
            <person name="Mourier T."/>
            <person name="Pain A."/>
            <person name="Lu M."/>
            <person name="Harper D."/>
            <person name="Lindsay R."/>
            <person name="Hauser H."/>
            <person name="James K."/>
            <person name="Quiles M."/>
            <person name="Madan Babu M."/>
            <person name="Saito T."/>
            <person name="Buchrieser C."/>
            <person name="Wardroper A."/>
            <person name="Felder M."/>
            <person name="Thangavelu M."/>
            <person name="Johnson D."/>
            <person name="Knights A."/>
            <person name="Loulseged H."/>
            <person name="Mungall K."/>
            <person name="Oliver K."/>
            <person name="Price C."/>
            <person name="Quail M.A."/>
            <person name="Urushihara H."/>
            <person name="Hernandez J."/>
            <person name="Rabbinowitsch E."/>
            <person name="Steffen D."/>
            <person name="Sanders M."/>
            <person name="Ma J."/>
            <person name="Kohara Y."/>
            <person name="Sharp S."/>
            <person name="Simmonds M."/>
            <person name="Spiegler S."/>
            <person name="Tivey A."/>
            <person name="Sugano S."/>
            <person name="White B."/>
            <person name="Walker D."/>
            <person name="Woodward J."/>
            <person name="Winckler T."/>
            <person name="Tanaka Y."/>
            <person name="Shaulsky G."/>
            <person name="Schleicher M."/>
            <person name="Weinstock G."/>
            <person name="Rosenthal A."/>
            <person name="Cox E.C."/>
            <person name="Chisholm R.L."/>
            <person name="Gibbs R."/>
            <person name="Loomis W.F."/>
            <person name="Platzer M."/>
            <person name="Kay R.R."/>
            <person name="Williams J."/>
            <person name="Dear P.H."/>
            <person name="Noegel A.A."/>
            <person name="Barrell B."/>
            <person name="Kuspa A."/>
        </authorList>
    </citation>
    <scope>NUCLEOTIDE SEQUENCE [LARGE SCALE GENOMIC DNA]</scope>
    <source>
        <strain evidence="8 9">AX4</strain>
    </source>
</reference>
<dbReference type="dictyBase" id="DDB_G0289741"/>
<dbReference type="PaxDb" id="44689-DDB0188553"/>
<dbReference type="Proteomes" id="UP000002195">
    <property type="component" value="Unassembled WGS sequence"/>
</dbReference>
<proteinExistence type="predicted"/>
<feature type="transmembrane region" description="Helical" evidence="6">
    <location>
        <begin position="623"/>
        <end position="645"/>
    </location>
</feature>
<dbReference type="PANTHER" id="PTHR47804:SF5">
    <property type="entry name" value="DUF2421 DOMAIN-CONTAINING PROTEIN"/>
    <property type="match status" value="1"/>
</dbReference>
<dbReference type="HOGENOM" id="CLU_286272_0_0_1"/>
<feature type="region of interest" description="Disordered" evidence="5">
    <location>
        <begin position="826"/>
        <end position="849"/>
    </location>
</feature>
<dbReference type="KEGG" id="ddi:DDB_G0289741"/>
<feature type="compositionally biased region" description="Low complexity" evidence="5">
    <location>
        <begin position="835"/>
        <end position="849"/>
    </location>
</feature>
<name>Q54H28_DICDI</name>
<evidence type="ECO:0000313" key="9">
    <source>
        <dbReference type="Proteomes" id="UP000002195"/>
    </source>
</evidence>
<keyword evidence="9" id="KW-1185">Reference proteome</keyword>
<feature type="transmembrane region" description="Helical" evidence="6">
    <location>
        <begin position="168"/>
        <end position="188"/>
    </location>
</feature>
<dbReference type="OMA" id="ILFERNH"/>
<organism evidence="8 9">
    <name type="scientific">Dictyostelium discoideum</name>
    <name type="common">Social amoeba</name>
    <dbReference type="NCBI Taxonomy" id="44689"/>
    <lineage>
        <taxon>Eukaryota</taxon>
        <taxon>Amoebozoa</taxon>
        <taxon>Evosea</taxon>
        <taxon>Eumycetozoa</taxon>
        <taxon>Dictyostelia</taxon>
        <taxon>Dictyosteliales</taxon>
        <taxon>Dictyosteliaceae</taxon>
        <taxon>Dictyostelium</taxon>
    </lineage>
</organism>
<dbReference type="GO" id="GO:0016020">
    <property type="term" value="C:membrane"/>
    <property type="evidence" value="ECO:0007669"/>
    <property type="project" value="UniProtKB-SubCell"/>
</dbReference>
<comment type="subcellular location">
    <subcellularLocation>
        <location evidence="1">Membrane</location>
        <topology evidence="1">Multi-pass membrane protein</topology>
    </subcellularLocation>
</comment>
<comment type="caution">
    <text evidence="8">The sequence shown here is derived from an EMBL/GenBank/DDBJ whole genome shotgun (WGS) entry which is preliminary data.</text>
</comment>
<dbReference type="VEuPathDB" id="AmoebaDB:DDB_G0289741"/>
<dbReference type="EMBL" id="AAFI02000148">
    <property type="protein sequence ID" value="EAL62582.1"/>
    <property type="molecule type" value="Genomic_DNA"/>
</dbReference>
<evidence type="ECO:0000256" key="2">
    <source>
        <dbReference type="ARBA" id="ARBA00022692"/>
    </source>
</evidence>
<gene>
    <name evidence="8" type="ORF">DDB_G0289741</name>
</gene>